<sequence length="171" mass="19270">MKLPFHSFIGPVLRKNQKSIRTICSHPTLSFSPFYVLILGLLGVILSVFDIVRIIKCGSVLPGPLLKERLKSGTLVPSEVERDLKLICLVLSTEYYLFLLIGLITGNAIFFLPFMILYAVIIILECSIFAMKSCVEGMDFKKSGLLMSMFMMYNWTSVFCTFCRQTTGCDV</sequence>
<proteinExistence type="predicted"/>
<evidence type="ECO:0000256" key="1">
    <source>
        <dbReference type="SAM" id="Phobius"/>
    </source>
</evidence>
<reference evidence="2" key="1">
    <citation type="submission" date="2025-05" db="UniProtKB">
        <authorList>
            <consortium name="EnsemblMetazoa"/>
        </authorList>
    </citation>
    <scope>IDENTIFICATION</scope>
</reference>
<dbReference type="EnsemblMetazoa" id="XM_050650717.1">
    <property type="protein sequence ID" value="XP_050506674.1"/>
    <property type="gene ID" value="LOC126884650"/>
</dbReference>
<dbReference type="GeneID" id="126884650"/>
<evidence type="ECO:0000313" key="3">
    <source>
        <dbReference type="Proteomes" id="UP001652700"/>
    </source>
</evidence>
<dbReference type="Proteomes" id="UP001652700">
    <property type="component" value="Unplaced"/>
</dbReference>
<feature type="transmembrane region" description="Helical" evidence="1">
    <location>
        <begin position="110"/>
        <end position="131"/>
    </location>
</feature>
<keyword evidence="1" id="KW-0472">Membrane</keyword>
<evidence type="ECO:0008006" key="4">
    <source>
        <dbReference type="Google" id="ProtNLM"/>
    </source>
</evidence>
<evidence type="ECO:0000313" key="2">
    <source>
        <dbReference type="EnsemblMetazoa" id="XP_050506674.1"/>
    </source>
</evidence>
<dbReference type="RefSeq" id="XP_050506674.1">
    <property type="nucleotide sequence ID" value="XM_050650717.1"/>
</dbReference>
<keyword evidence="1" id="KW-1133">Transmembrane helix</keyword>
<organism evidence="2 3">
    <name type="scientific">Diabrotica virgifera virgifera</name>
    <name type="common">western corn rootworm</name>
    <dbReference type="NCBI Taxonomy" id="50390"/>
    <lineage>
        <taxon>Eukaryota</taxon>
        <taxon>Metazoa</taxon>
        <taxon>Ecdysozoa</taxon>
        <taxon>Arthropoda</taxon>
        <taxon>Hexapoda</taxon>
        <taxon>Insecta</taxon>
        <taxon>Pterygota</taxon>
        <taxon>Neoptera</taxon>
        <taxon>Endopterygota</taxon>
        <taxon>Coleoptera</taxon>
        <taxon>Polyphaga</taxon>
        <taxon>Cucujiformia</taxon>
        <taxon>Chrysomeloidea</taxon>
        <taxon>Chrysomelidae</taxon>
        <taxon>Galerucinae</taxon>
        <taxon>Diabroticina</taxon>
        <taxon>Diabroticites</taxon>
        <taxon>Diabrotica</taxon>
    </lineage>
</organism>
<keyword evidence="1" id="KW-0812">Transmembrane</keyword>
<accession>A0ABM5K910</accession>
<keyword evidence="3" id="KW-1185">Reference proteome</keyword>
<protein>
    <recommendedName>
        <fullName evidence="4">NADH dehydrogenase subunit 1</fullName>
    </recommendedName>
</protein>
<name>A0ABM5K910_DIAVI</name>
<feature type="transmembrane region" description="Helical" evidence="1">
    <location>
        <begin position="34"/>
        <end position="52"/>
    </location>
</feature>